<protein>
    <recommendedName>
        <fullName evidence="4">DUF1772 domain-containing protein</fullName>
    </recommendedName>
</protein>
<reference evidence="3" key="1">
    <citation type="journal article" date="2019" name="Int. J. Syst. Evol. Microbiol.">
        <title>The Global Catalogue of Microorganisms (GCM) 10K type strain sequencing project: providing services to taxonomists for standard genome sequencing and annotation.</title>
        <authorList>
            <consortium name="The Broad Institute Genomics Platform"/>
            <consortium name="The Broad Institute Genome Sequencing Center for Infectious Disease"/>
            <person name="Wu L."/>
            <person name="Ma J."/>
        </authorList>
    </citation>
    <scope>NUCLEOTIDE SEQUENCE [LARGE SCALE GENOMIC DNA]</scope>
    <source>
        <strain evidence="3">JCM 10303</strain>
    </source>
</reference>
<keyword evidence="1" id="KW-1133">Transmembrane helix</keyword>
<evidence type="ECO:0000313" key="3">
    <source>
        <dbReference type="Proteomes" id="UP001500729"/>
    </source>
</evidence>
<gene>
    <name evidence="2" type="ORF">GCM10009533_54900</name>
</gene>
<keyword evidence="1" id="KW-0472">Membrane</keyword>
<evidence type="ECO:0000256" key="1">
    <source>
        <dbReference type="SAM" id="Phobius"/>
    </source>
</evidence>
<keyword evidence="3" id="KW-1185">Reference proteome</keyword>
<comment type="caution">
    <text evidence="2">The sequence shown here is derived from an EMBL/GenBank/DDBJ whole genome shotgun (WGS) entry which is preliminary data.</text>
</comment>
<accession>A0ABP3NSX4</accession>
<feature type="transmembrane region" description="Helical" evidence="1">
    <location>
        <begin position="176"/>
        <end position="194"/>
    </location>
</feature>
<dbReference type="InterPro" id="IPR013901">
    <property type="entry name" value="Anthrone_oxy"/>
</dbReference>
<keyword evidence="1" id="KW-0812">Transmembrane</keyword>
<feature type="transmembrane region" description="Helical" evidence="1">
    <location>
        <begin position="89"/>
        <end position="109"/>
    </location>
</feature>
<dbReference type="EMBL" id="BAAAGS010000047">
    <property type="protein sequence ID" value="GAA0549290.1"/>
    <property type="molecule type" value="Genomic_DNA"/>
</dbReference>
<evidence type="ECO:0008006" key="4">
    <source>
        <dbReference type="Google" id="ProtNLM"/>
    </source>
</evidence>
<proteinExistence type="predicted"/>
<evidence type="ECO:0000313" key="2">
    <source>
        <dbReference type="EMBL" id="GAA0549290.1"/>
    </source>
</evidence>
<feature type="transmembrane region" description="Helical" evidence="1">
    <location>
        <begin position="121"/>
        <end position="145"/>
    </location>
</feature>
<organism evidence="2 3">
    <name type="scientific">Saccharopolyspora erythraea</name>
    <name type="common">Streptomyces erythraeus</name>
    <dbReference type="NCBI Taxonomy" id="1836"/>
    <lineage>
        <taxon>Bacteria</taxon>
        <taxon>Bacillati</taxon>
        <taxon>Actinomycetota</taxon>
        <taxon>Actinomycetes</taxon>
        <taxon>Pseudonocardiales</taxon>
        <taxon>Pseudonocardiaceae</taxon>
        <taxon>Saccharopolyspora</taxon>
    </lineage>
</organism>
<dbReference type="Proteomes" id="UP001500729">
    <property type="component" value="Unassembled WGS sequence"/>
</dbReference>
<feature type="transmembrane region" description="Helical" evidence="1">
    <location>
        <begin position="45"/>
        <end position="69"/>
    </location>
</feature>
<name>A0ABP3NSX4_SACER</name>
<dbReference type="Pfam" id="PF08592">
    <property type="entry name" value="Anthrone_oxy"/>
    <property type="match status" value="1"/>
</dbReference>
<sequence length="199" mass="20675">MMSTNALASENIGPVGPTVLGRDSVGVLFMQPEHGMGELGRWMTVVAGVGAGVNAGVFFAFSAVIMPGLHELPAAVAIPAMQAFNRAAVTAPFMLVLLGTAMLCVVVIIRGFMRWSTASGWWMLGGAVVYLLAAIVITGVCSVPINDAIDALTPFSSGAVARWGDLSTQWLWWNHLRALGSIGAAAALAIAIALRPSGR</sequence>